<feature type="chain" id="PRO_5036880505" description="Secreted protein" evidence="2">
    <location>
        <begin position="24"/>
        <end position="73"/>
    </location>
</feature>
<feature type="region of interest" description="Disordered" evidence="1">
    <location>
        <begin position="53"/>
        <end position="73"/>
    </location>
</feature>
<evidence type="ECO:0000256" key="1">
    <source>
        <dbReference type="SAM" id="MobiDB-lite"/>
    </source>
</evidence>
<dbReference type="EMBL" id="CM031831">
    <property type="protein sequence ID" value="KAG6702805.1"/>
    <property type="molecule type" value="Genomic_DNA"/>
</dbReference>
<comment type="caution">
    <text evidence="3">The sequence shown here is derived from an EMBL/GenBank/DDBJ whole genome shotgun (WGS) entry which is preliminary data.</text>
</comment>
<dbReference type="AlphaFoldDB" id="A0A922EH19"/>
<feature type="compositionally biased region" description="Polar residues" evidence="1">
    <location>
        <begin position="53"/>
        <end position="66"/>
    </location>
</feature>
<organism evidence="3 4">
    <name type="scientific">Carya illinoinensis</name>
    <name type="common">Pecan</name>
    <dbReference type="NCBI Taxonomy" id="32201"/>
    <lineage>
        <taxon>Eukaryota</taxon>
        <taxon>Viridiplantae</taxon>
        <taxon>Streptophyta</taxon>
        <taxon>Embryophyta</taxon>
        <taxon>Tracheophyta</taxon>
        <taxon>Spermatophyta</taxon>
        <taxon>Magnoliopsida</taxon>
        <taxon>eudicotyledons</taxon>
        <taxon>Gunneridae</taxon>
        <taxon>Pentapetalae</taxon>
        <taxon>rosids</taxon>
        <taxon>fabids</taxon>
        <taxon>Fagales</taxon>
        <taxon>Juglandaceae</taxon>
        <taxon>Carya</taxon>
    </lineage>
</organism>
<name>A0A922EH19_CARIL</name>
<evidence type="ECO:0008006" key="5">
    <source>
        <dbReference type="Google" id="ProtNLM"/>
    </source>
</evidence>
<evidence type="ECO:0000313" key="4">
    <source>
        <dbReference type="Proteomes" id="UP000811246"/>
    </source>
</evidence>
<accession>A0A922EH19</accession>
<dbReference type="Proteomes" id="UP000811246">
    <property type="component" value="Chromosome 7"/>
</dbReference>
<feature type="signal peptide" evidence="2">
    <location>
        <begin position="1"/>
        <end position="23"/>
    </location>
</feature>
<reference evidence="3" key="1">
    <citation type="submission" date="2021-01" db="EMBL/GenBank/DDBJ databases">
        <authorList>
            <person name="Lovell J.T."/>
            <person name="Bentley N."/>
            <person name="Bhattarai G."/>
            <person name="Jenkins J.W."/>
            <person name="Sreedasyam A."/>
            <person name="Alarcon Y."/>
            <person name="Bock C."/>
            <person name="Boston L."/>
            <person name="Carlson J."/>
            <person name="Cervantes K."/>
            <person name="Clermont K."/>
            <person name="Krom N."/>
            <person name="Kubenka K."/>
            <person name="Mamidi S."/>
            <person name="Mattison C."/>
            <person name="Monteros M."/>
            <person name="Pisani C."/>
            <person name="Plott C."/>
            <person name="Rajasekar S."/>
            <person name="Rhein H.S."/>
            <person name="Rohla C."/>
            <person name="Song M."/>
            <person name="Hilaire R.S."/>
            <person name="Shu S."/>
            <person name="Wells L."/>
            <person name="Wang X."/>
            <person name="Webber J."/>
            <person name="Heerema R.J."/>
            <person name="Klein P."/>
            <person name="Conner P."/>
            <person name="Grauke L."/>
            <person name="Grimwood J."/>
            <person name="Schmutz J."/>
            <person name="Randall J.J."/>
        </authorList>
    </citation>
    <scope>NUCLEOTIDE SEQUENCE</scope>
    <source>
        <tissue evidence="3">Leaf</tissue>
    </source>
</reference>
<keyword evidence="2" id="KW-0732">Signal</keyword>
<sequence>MIQTKNLLLFLFFIYGGAPLKESVSVSMNFTRTFQYSCAIFSITLVRSITTNIPATDHSPSTQPPSCISPMKP</sequence>
<proteinExistence type="predicted"/>
<evidence type="ECO:0000256" key="2">
    <source>
        <dbReference type="SAM" id="SignalP"/>
    </source>
</evidence>
<protein>
    <recommendedName>
        <fullName evidence="5">Secreted protein</fullName>
    </recommendedName>
</protein>
<gene>
    <name evidence="3" type="ORF">I3842_07G054000</name>
</gene>
<evidence type="ECO:0000313" key="3">
    <source>
        <dbReference type="EMBL" id="KAG6702805.1"/>
    </source>
</evidence>